<feature type="region of interest" description="Disordered" evidence="9">
    <location>
        <begin position="923"/>
        <end position="959"/>
    </location>
</feature>
<dbReference type="InterPro" id="IPR055204">
    <property type="entry name" value="HNRNPL_RRM"/>
</dbReference>
<feature type="domain" description="RRM" evidence="10">
    <location>
        <begin position="1054"/>
        <end position="1127"/>
    </location>
</feature>
<reference evidence="11 12" key="1">
    <citation type="submission" date="2018-08" db="EMBL/GenBank/DDBJ databases">
        <authorList>
            <person name="Laetsch R D."/>
            <person name="Stevens L."/>
            <person name="Kumar S."/>
            <person name="Blaxter L. M."/>
        </authorList>
    </citation>
    <scope>NUCLEOTIDE SEQUENCE [LARGE SCALE GENOMIC DNA]</scope>
</reference>
<dbReference type="CDD" id="cd12424">
    <property type="entry name" value="RRM3_hnRNPL_like"/>
    <property type="match status" value="1"/>
</dbReference>
<keyword evidence="7" id="KW-0694">RNA-binding</keyword>
<dbReference type="Pfam" id="PF11923">
    <property type="entry name" value="NFACT-C"/>
    <property type="match status" value="1"/>
</dbReference>
<evidence type="ECO:0000256" key="8">
    <source>
        <dbReference type="SAM" id="Coils"/>
    </source>
</evidence>
<dbReference type="GO" id="GO:0043023">
    <property type="term" value="F:ribosomal large subunit binding"/>
    <property type="evidence" value="ECO:0007669"/>
    <property type="project" value="TreeGrafter"/>
</dbReference>
<dbReference type="InterPro" id="IPR012677">
    <property type="entry name" value="Nucleotide-bd_a/b_plait_sf"/>
</dbReference>
<dbReference type="EMBL" id="UPTC01000893">
    <property type="protein sequence ID" value="VBB30494.1"/>
    <property type="molecule type" value="Genomic_DNA"/>
</dbReference>
<feature type="compositionally biased region" description="Gly residues" evidence="9">
    <location>
        <begin position="1277"/>
        <end position="1291"/>
    </location>
</feature>
<dbReference type="InterPro" id="IPR008532">
    <property type="entry name" value="NFACT_RNA-bd"/>
</dbReference>
<keyword evidence="12" id="KW-1185">Reference proteome</keyword>
<dbReference type="InterPro" id="IPR051608">
    <property type="entry name" value="RQC_Subunit_NEMF"/>
</dbReference>
<gene>
    <name evidence="11" type="ORF">NAV_LOCUS5285</name>
</gene>
<accession>A0A498SMT2</accession>
<dbReference type="OrthoDB" id="207084at2759"/>
<keyword evidence="6" id="KW-0539">Nucleus</keyword>
<dbReference type="STRING" id="6277.A0A498SMT2"/>
<evidence type="ECO:0000256" key="6">
    <source>
        <dbReference type="ARBA" id="ARBA00023242"/>
    </source>
</evidence>
<proteinExistence type="inferred from homology"/>
<evidence type="ECO:0000256" key="5">
    <source>
        <dbReference type="ARBA" id="ARBA00023054"/>
    </source>
</evidence>
<dbReference type="GO" id="GO:0072344">
    <property type="term" value="P:rescue of stalled ribosome"/>
    <property type="evidence" value="ECO:0007669"/>
    <property type="project" value="TreeGrafter"/>
</dbReference>
<dbReference type="FunFam" id="2.30.310.10:FF:000001">
    <property type="entry name" value="Nuclear export mediator factor Nemf"/>
    <property type="match status" value="1"/>
</dbReference>
<dbReference type="GO" id="GO:0005634">
    <property type="term" value="C:nucleus"/>
    <property type="evidence" value="ECO:0007669"/>
    <property type="project" value="UniProtKB-SubCell"/>
</dbReference>
<feature type="coiled-coil region" evidence="8">
    <location>
        <begin position="298"/>
        <end position="335"/>
    </location>
</feature>
<protein>
    <recommendedName>
        <fullName evidence="10">RRM domain-containing protein</fullName>
    </recommendedName>
</protein>
<dbReference type="InterPro" id="IPR021846">
    <property type="entry name" value="NFACT-C"/>
</dbReference>
<dbReference type="Pfam" id="PF13893">
    <property type="entry name" value="RRM_5"/>
    <property type="match status" value="1"/>
</dbReference>
<feature type="compositionally biased region" description="Basic residues" evidence="9">
    <location>
        <begin position="732"/>
        <end position="746"/>
    </location>
</feature>
<evidence type="ECO:0000313" key="12">
    <source>
        <dbReference type="Proteomes" id="UP000276991"/>
    </source>
</evidence>
<dbReference type="InterPro" id="IPR035979">
    <property type="entry name" value="RBD_domain_sf"/>
</dbReference>
<dbReference type="InterPro" id="IPR000504">
    <property type="entry name" value="RRM_dom"/>
</dbReference>
<dbReference type="SMART" id="SM00360">
    <property type="entry name" value="RRM"/>
    <property type="match status" value="3"/>
</dbReference>
<dbReference type="GO" id="GO:0000049">
    <property type="term" value="F:tRNA binding"/>
    <property type="evidence" value="ECO:0007669"/>
    <property type="project" value="TreeGrafter"/>
</dbReference>
<feature type="compositionally biased region" description="Acidic residues" evidence="9">
    <location>
        <begin position="637"/>
        <end position="650"/>
    </location>
</feature>
<organism evidence="11 12">
    <name type="scientific">Acanthocheilonema viteae</name>
    <name type="common">Filarial nematode worm</name>
    <name type="synonym">Dipetalonema viteae</name>
    <dbReference type="NCBI Taxonomy" id="6277"/>
    <lineage>
        <taxon>Eukaryota</taxon>
        <taxon>Metazoa</taxon>
        <taxon>Ecdysozoa</taxon>
        <taxon>Nematoda</taxon>
        <taxon>Chromadorea</taxon>
        <taxon>Rhabditida</taxon>
        <taxon>Spirurina</taxon>
        <taxon>Spiruromorpha</taxon>
        <taxon>Filarioidea</taxon>
        <taxon>Onchocercidae</taxon>
        <taxon>Acanthocheilonema</taxon>
    </lineage>
</organism>
<dbReference type="CDD" id="cd12689">
    <property type="entry name" value="RRM1_hnRNPL_like"/>
    <property type="match status" value="1"/>
</dbReference>
<dbReference type="Pfam" id="PF11835">
    <property type="entry name" value="RRM_8"/>
    <property type="match status" value="1"/>
</dbReference>
<dbReference type="GO" id="GO:0005737">
    <property type="term" value="C:cytoplasm"/>
    <property type="evidence" value="ECO:0007669"/>
    <property type="project" value="UniProtKB-SubCell"/>
</dbReference>
<feature type="region of interest" description="Disordered" evidence="9">
    <location>
        <begin position="1258"/>
        <end position="1299"/>
    </location>
</feature>
<keyword evidence="5 8" id="KW-0175">Coiled coil</keyword>
<dbReference type="GO" id="GO:1990116">
    <property type="term" value="P:ribosome-associated ubiquitin-dependent protein catabolic process"/>
    <property type="evidence" value="ECO:0007669"/>
    <property type="project" value="TreeGrafter"/>
</dbReference>
<sequence>MKNRFSTLDVFAVVHDLKELTGQRVVNVYDVDPKTYLIRIQKSDEKCFIMLESGCRIHKTTFDWPKVQFPSSFTMKLRKHIRHKRLECVTQLGVDRIVDMQFGFDEHAYHVIVELYDRGNVLLTDNNYTILNVLRPRTDKETDTRFSVQQRYPLEAVRQDISCPTKDELMERFRKAKKGDSVKRFLAPLTQYGPTLIEHSLRMAGVAQNAQIGVNISMEESGATELLKVLQLAHQIFNSVRHNATQGFLIYKENLRMDGVIVETYQEFHPFMFAQFTEMQAKHFDSFSECVDEFFSKLELQKASVKALNAEKEAMKKLNNVIKDQQDRIAALKVAQVEREEMAELIELNSDLVDKALLVIRSAIANQLSWEAIEEMRMNACEAGNPIAASIVGLNLNSNEMTLLLRNPYCLEIDPKKVTIDIALSSYQNARKLHAEKKAAEQKQQKTISASSKALKSAKMKTKETLEVVHTKTEVMKKRRVMWFEKFFWFVSSENYLVIGGRDAQQNELLVKRYLRPGDIYMHADARGASSIIIRNKLGGGEIPPRTLSEAATMAICYSSAWEAKVTTSAWWVHQHQVSRTAPTGEYLTPGSFMIRGKKNYLPTCQLQMGFGIMFQLDEQSLERHIEERKTAVTAAAEDDTVNQDDDDEISLNGREEERNSDTQIDDFPDVQVSLQGIISKGKSADEGDNYTIIQVGPTVQRKPAIKTTSNIQDNDRTQEVNELKENGKVRPMTRRQKHKAEKIKKKYGDQDDEERQLRLMLLASKPKDTRNFEKKTINEKQLEKVKKKNVKKSKTWNQFEHEENASMIEEKAEPPTRPNEEEDDELLEADMAIMDTEETKILNSLTWRPLDGDVLLFALVIVAPYQTMHNFKYKVKLTPGTGKRGKAAKSAIALFQRDKSANAQELNLLKVLATDDQISRNIPGKMDTEVKEEGSGSQVPPSKRFRRDDNVDPTNPDPSIVVHVRNLSPKATEADLLEALSHFGPISYATCMPGKRMALVEFEEVEGARSCVVYAQTNQIYVAGQAALFNYSTSKMIQRLGLESETPNHVLILTIYNAQYPINVDVIHEICESHGFVKRIAMIRRTMLQALVEFESVEIAKKAKHAMNGADIYTGCCTLKVEFAKPEHVKVTRNDMDQWDYTKAPQSDNLLILMCYTVHPSSVPSPSLLPASSSPSITITIIIIISIISISSNIKGRRNYENYCQGLSPSFLIIGLKRERIPFSAGFYRKRACGVEEIMQQWCWPTGLKYTEEPRKTLLNDAGPRGGPPGPRGPPSYGGYGGRGRGGPPGDYGYHDDRYGGGYGRGRGNYDEYDGGYGRTEGYGRGDGYSRGDGYYGRGGGRGGFGRGDGTYNRGGYARGRGSGAGLYEDERDYYNGDGPVMMIYGIDQDNFNCDKLFNLLCLYGNCNKIKFMKSKTDTAMAQMGSVRQVYTTIDNLHGTMIFGNKLALRPSKQQILHEIRDPFILPDGTPSYRDYTNSRNQRYTTPELAARNRIVKPTHVLHWYNAPVTMTEEKLKDLFVDKGAVTPDKVVIFPQRSERSSAGICEFSNMGRATEALMLANHTPVESPVGKAPYIVKLAFAGGRDGKDFRM</sequence>
<comment type="similarity">
    <text evidence="3">Belongs to the NEMF family.</text>
</comment>
<comment type="subcellular location">
    <subcellularLocation>
        <location evidence="2">Cytoplasm</location>
    </subcellularLocation>
    <subcellularLocation>
        <location evidence="1">Nucleus</location>
    </subcellularLocation>
</comment>
<evidence type="ECO:0000256" key="2">
    <source>
        <dbReference type="ARBA" id="ARBA00004496"/>
    </source>
</evidence>
<evidence type="ECO:0000256" key="3">
    <source>
        <dbReference type="ARBA" id="ARBA00008318"/>
    </source>
</evidence>
<dbReference type="Pfam" id="PF05670">
    <property type="entry name" value="NFACT-R_1"/>
    <property type="match status" value="1"/>
</dbReference>
<evidence type="ECO:0000256" key="9">
    <source>
        <dbReference type="SAM" id="MobiDB-lite"/>
    </source>
</evidence>
<feature type="region of interest" description="Disordered" evidence="9">
    <location>
        <begin position="731"/>
        <end position="751"/>
    </location>
</feature>
<dbReference type="PANTHER" id="PTHR15239:SF6">
    <property type="entry name" value="RIBOSOME QUALITY CONTROL COMPLEX SUBUNIT NEMF"/>
    <property type="match status" value="1"/>
</dbReference>
<keyword evidence="4" id="KW-0963">Cytoplasm</keyword>
<dbReference type="SUPFAM" id="SSF54928">
    <property type="entry name" value="RNA-binding domain, RBD"/>
    <property type="match status" value="2"/>
</dbReference>
<evidence type="ECO:0000256" key="7">
    <source>
        <dbReference type="PROSITE-ProRule" id="PRU00176"/>
    </source>
</evidence>
<evidence type="ECO:0000259" key="10">
    <source>
        <dbReference type="PROSITE" id="PS50102"/>
    </source>
</evidence>
<feature type="domain" description="RRM" evidence="10">
    <location>
        <begin position="961"/>
        <end position="1035"/>
    </location>
</feature>
<dbReference type="InterPro" id="IPR021790">
    <property type="entry name" value="PTBP1-like_RRM2"/>
</dbReference>
<dbReference type="Pfam" id="PF22976">
    <property type="entry name" value="RRM_10"/>
    <property type="match status" value="1"/>
</dbReference>
<evidence type="ECO:0000256" key="4">
    <source>
        <dbReference type="ARBA" id="ARBA00022490"/>
    </source>
</evidence>
<dbReference type="PROSITE" id="PS50102">
    <property type="entry name" value="RRM"/>
    <property type="match status" value="2"/>
</dbReference>
<dbReference type="Pfam" id="PF00076">
    <property type="entry name" value="RRM_1"/>
    <property type="match status" value="1"/>
</dbReference>
<dbReference type="NCBIfam" id="NF041120">
    <property type="entry name" value="RqcH_arch"/>
    <property type="match status" value="1"/>
</dbReference>
<dbReference type="GO" id="GO:1990112">
    <property type="term" value="C:RQC complex"/>
    <property type="evidence" value="ECO:0007669"/>
    <property type="project" value="TreeGrafter"/>
</dbReference>
<dbReference type="Pfam" id="PF05833">
    <property type="entry name" value="NFACT_N"/>
    <property type="match status" value="1"/>
</dbReference>
<dbReference type="Gene3D" id="3.30.70.330">
    <property type="match status" value="4"/>
</dbReference>
<dbReference type="CDD" id="cd12427">
    <property type="entry name" value="RRM4_hnRNPL_like"/>
    <property type="match status" value="1"/>
</dbReference>
<feature type="region of interest" description="Disordered" evidence="9">
    <location>
        <begin position="636"/>
        <end position="663"/>
    </location>
</feature>
<evidence type="ECO:0000256" key="1">
    <source>
        <dbReference type="ARBA" id="ARBA00004123"/>
    </source>
</evidence>
<dbReference type="PANTHER" id="PTHR15239">
    <property type="entry name" value="NUCLEAR EXPORT MEDIATOR FACTOR NEMF"/>
    <property type="match status" value="1"/>
</dbReference>
<name>A0A498SMT2_ACAVI</name>
<dbReference type="Proteomes" id="UP000276991">
    <property type="component" value="Unassembled WGS sequence"/>
</dbReference>
<dbReference type="Gene3D" id="2.30.310.10">
    <property type="entry name" value="ibrinogen binding protein from staphylococcus aureus domain"/>
    <property type="match status" value="1"/>
</dbReference>
<evidence type="ECO:0000313" key="11">
    <source>
        <dbReference type="EMBL" id="VBB30494.1"/>
    </source>
</evidence>